<evidence type="ECO:0000256" key="2">
    <source>
        <dbReference type="HAMAP-Rule" id="MF_01940"/>
    </source>
</evidence>
<proteinExistence type="inferred from homology"/>
<evidence type="ECO:0000313" key="4">
    <source>
        <dbReference type="Proteomes" id="UP000095743"/>
    </source>
</evidence>
<dbReference type="PANTHER" id="PTHR35561:SF1">
    <property type="entry name" value="RNA 2',3'-CYCLIC PHOSPHODIESTERASE"/>
    <property type="match status" value="1"/>
</dbReference>
<dbReference type="STRING" id="1424294.Gferi_15315"/>
<keyword evidence="1 2" id="KW-0378">Hydrolase</keyword>
<keyword evidence="3" id="KW-0436">Ligase</keyword>
<feature type="short sequence motif" description="HXTX 1" evidence="2">
    <location>
        <begin position="40"/>
        <end position="43"/>
    </location>
</feature>
<keyword evidence="4" id="KW-1185">Reference proteome</keyword>
<dbReference type="SUPFAM" id="SSF55144">
    <property type="entry name" value="LigT-like"/>
    <property type="match status" value="1"/>
</dbReference>
<protein>
    <recommendedName>
        <fullName evidence="2">RNA 2',3'-cyclic phosphodiesterase</fullName>
        <shortName evidence="2">RNA 2',3'-CPDase</shortName>
        <ecNumber evidence="2">3.1.4.58</ecNumber>
    </recommendedName>
</protein>
<sequence>MRVFIAIELEEGIRNYLIDQQRIIRKNSKKGNFTRRENLHLTLRFIGEIDRNDIQRIESAMEEAVEKKDLFYMKLGAMGEFPRGNKRILWIGISEGLQSLKDLFERLEAALEKRGFSREAKGLTPHITLGREVVLEKDTVDLARELDTVPKAIKVAKISLMESTRINSVLQYVPIFVKELK</sequence>
<name>A0A1D8GIQ5_9FIRM</name>
<dbReference type="GO" id="GO:0004113">
    <property type="term" value="F:2',3'-cyclic-nucleotide 3'-phosphodiesterase activity"/>
    <property type="evidence" value="ECO:0007669"/>
    <property type="project" value="InterPro"/>
</dbReference>
<dbReference type="AlphaFoldDB" id="A0A1D8GIQ5"/>
<accession>A0A1D8GIQ5</accession>
<dbReference type="PANTHER" id="PTHR35561">
    <property type="entry name" value="RNA 2',3'-CYCLIC PHOSPHODIESTERASE"/>
    <property type="match status" value="1"/>
</dbReference>
<dbReference type="Pfam" id="PF13563">
    <property type="entry name" value="2_5_RNA_ligase2"/>
    <property type="match status" value="1"/>
</dbReference>
<evidence type="ECO:0000256" key="1">
    <source>
        <dbReference type="ARBA" id="ARBA00022801"/>
    </source>
</evidence>
<dbReference type="GO" id="GO:0016874">
    <property type="term" value="F:ligase activity"/>
    <property type="evidence" value="ECO:0007669"/>
    <property type="project" value="UniProtKB-KW"/>
</dbReference>
<feature type="active site" description="Proton acceptor" evidence="2">
    <location>
        <position position="126"/>
    </location>
</feature>
<dbReference type="KEGG" id="gfe:Gferi_15315"/>
<comment type="similarity">
    <text evidence="2">Belongs to the 2H phosphoesterase superfamily. ThpR family.</text>
</comment>
<gene>
    <name evidence="3" type="ORF">Gferi_15315</name>
</gene>
<feature type="short sequence motif" description="HXTX 2" evidence="2">
    <location>
        <begin position="126"/>
        <end position="129"/>
    </location>
</feature>
<organism evidence="3 4">
    <name type="scientific">Geosporobacter ferrireducens</name>
    <dbReference type="NCBI Taxonomy" id="1424294"/>
    <lineage>
        <taxon>Bacteria</taxon>
        <taxon>Bacillati</taxon>
        <taxon>Bacillota</taxon>
        <taxon>Clostridia</taxon>
        <taxon>Peptostreptococcales</taxon>
        <taxon>Thermotaleaceae</taxon>
        <taxon>Geosporobacter</taxon>
    </lineage>
</organism>
<dbReference type="GO" id="GO:0008664">
    <property type="term" value="F:RNA 2',3'-cyclic 3'-phosphodiesterase activity"/>
    <property type="evidence" value="ECO:0007669"/>
    <property type="project" value="UniProtKB-EC"/>
</dbReference>
<evidence type="ECO:0000313" key="3">
    <source>
        <dbReference type="EMBL" id="AOT70804.1"/>
    </source>
</evidence>
<dbReference type="NCBIfam" id="TIGR02258">
    <property type="entry name" value="2_5_ligase"/>
    <property type="match status" value="1"/>
</dbReference>
<dbReference type="Proteomes" id="UP000095743">
    <property type="component" value="Chromosome"/>
</dbReference>
<dbReference type="RefSeq" id="WP_069977971.1">
    <property type="nucleotide sequence ID" value="NZ_CP017269.1"/>
</dbReference>
<comment type="function">
    <text evidence="2">Hydrolyzes RNA 2',3'-cyclic phosphodiester to an RNA 2'-phosphomonoester.</text>
</comment>
<dbReference type="HAMAP" id="MF_01940">
    <property type="entry name" value="RNA_CPDase"/>
    <property type="match status" value="1"/>
</dbReference>
<comment type="catalytic activity">
    <reaction evidence="2">
        <text>a 3'-end 2',3'-cyclophospho-ribonucleotide-RNA + H2O = a 3'-end 2'-phospho-ribonucleotide-RNA + H(+)</text>
        <dbReference type="Rhea" id="RHEA:11828"/>
        <dbReference type="Rhea" id="RHEA-COMP:10464"/>
        <dbReference type="Rhea" id="RHEA-COMP:17353"/>
        <dbReference type="ChEBI" id="CHEBI:15377"/>
        <dbReference type="ChEBI" id="CHEBI:15378"/>
        <dbReference type="ChEBI" id="CHEBI:83064"/>
        <dbReference type="ChEBI" id="CHEBI:173113"/>
        <dbReference type="EC" id="3.1.4.58"/>
    </reaction>
</comment>
<dbReference type="EMBL" id="CP017269">
    <property type="protein sequence ID" value="AOT70804.1"/>
    <property type="molecule type" value="Genomic_DNA"/>
</dbReference>
<reference evidence="3 4" key="1">
    <citation type="submission" date="2016-09" db="EMBL/GenBank/DDBJ databases">
        <title>Genomic analysis reveals versatility of anaerobic energy metabolism of Geosporobacter ferrireducens IRF9 of phylum Firmicutes.</title>
        <authorList>
            <person name="Kim S.-J."/>
        </authorList>
    </citation>
    <scope>NUCLEOTIDE SEQUENCE [LARGE SCALE GENOMIC DNA]</scope>
    <source>
        <strain evidence="3 4">IRF9</strain>
    </source>
</reference>
<dbReference type="InterPro" id="IPR004175">
    <property type="entry name" value="RNA_CPDase"/>
</dbReference>
<dbReference type="InterPro" id="IPR009097">
    <property type="entry name" value="Cyclic_Pdiesterase"/>
</dbReference>
<feature type="active site" description="Proton donor" evidence="2">
    <location>
        <position position="40"/>
    </location>
</feature>
<dbReference type="EC" id="3.1.4.58" evidence="2"/>
<dbReference type="Gene3D" id="3.90.1140.10">
    <property type="entry name" value="Cyclic phosphodiesterase"/>
    <property type="match status" value="1"/>
</dbReference>